<evidence type="ECO:0000256" key="5">
    <source>
        <dbReference type="ARBA" id="ARBA00022889"/>
    </source>
</evidence>
<keyword evidence="5" id="KW-0130">Cell adhesion</keyword>
<evidence type="ECO:0000256" key="4">
    <source>
        <dbReference type="ARBA" id="ARBA00022837"/>
    </source>
</evidence>
<keyword evidence="3" id="KW-0677">Repeat</keyword>
<feature type="compositionally biased region" description="Low complexity" evidence="10">
    <location>
        <begin position="1158"/>
        <end position="1168"/>
    </location>
</feature>
<evidence type="ECO:0000313" key="13">
    <source>
        <dbReference type="Proteomes" id="UP000694865"/>
    </source>
</evidence>
<evidence type="ECO:0000256" key="1">
    <source>
        <dbReference type="ARBA" id="ARBA00004167"/>
    </source>
</evidence>
<keyword evidence="7 11" id="KW-0472">Membrane</keyword>
<keyword evidence="2 11" id="KW-0812">Transmembrane</keyword>
<dbReference type="RefSeq" id="XP_002741390.1">
    <property type="nucleotide sequence ID" value="XM_002741344.2"/>
</dbReference>
<feature type="domain" description="Cadherin" evidence="12">
    <location>
        <begin position="477"/>
        <end position="579"/>
    </location>
</feature>
<dbReference type="InterPro" id="IPR002126">
    <property type="entry name" value="Cadherin-like_dom"/>
</dbReference>
<proteinExistence type="predicted"/>
<keyword evidence="13" id="KW-1185">Reference proteome</keyword>
<feature type="domain" description="Cadherin" evidence="12">
    <location>
        <begin position="694"/>
        <end position="806"/>
    </location>
</feature>
<feature type="domain" description="Cadherin" evidence="12">
    <location>
        <begin position="140"/>
        <end position="254"/>
    </location>
</feature>
<dbReference type="PROSITE" id="PS00232">
    <property type="entry name" value="CADHERIN_1"/>
    <property type="match status" value="4"/>
</dbReference>
<evidence type="ECO:0000256" key="10">
    <source>
        <dbReference type="SAM" id="MobiDB-lite"/>
    </source>
</evidence>
<dbReference type="PANTHER" id="PTHR24028">
    <property type="entry name" value="CADHERIN-87A"/>
    <property type="match status" value="1"/>
</dbReference>
<comment type="subcellular location">
    <subcellularLocation>
        <location evidence="1">Membrane</location>
        <topology evidence="1">Single-pass membrane protein</topology>
    </subcellularLocation>
</comment>
<protein>
    <submittedName>
        <fullName evidence="14">Protocadherin-18-like</fullName>
    </submittedName>
</protein>
<dbReference type="Pfam" id="PF08266">
    <property type="entry name" value="Cadherin_2"/>
    <property type="match status" value="1"/>
</dbReference>
<dbReference type="CDD" id="cd11304">
    <property type="entry name" value="Cadherin_repeat"/>
    <property type="match status" value="7"/>
</dbReference>
<evidence type="ECO:0000256" key="2">
    <source>
        <dbReference type="ARBA" id="ARBA00022692"/>
    </source>
</evidence>
<keyword evidence="8" id="KW-0325">Glycoprotein</keyword>
<feature type="domain" description="Cadherin" evidence="12">
    <location>
        <begin position="29"/>
        <end position="139"/>
    </location>
</feature>
<reference evidence="14" key="1">
    <citation type="submission" date="2025-08" db="UniProtKB">
        <authorList>
            <consortium name="RefSeq"/>
        </authorList>
    </citation>
    <scope>IDENTIFICATION</scope>
    <source>
        <tissue evidence="14">Testes</tissue>
    </source>
</reference>
<evidence type="ECO:0000256" key="7">
    <source>
        <dbReference type="ARBA" id="ARBA00023136"/>
    </source>
</evidence>
<evidence type="ECO:0000256" key="11">
    <source>
        <dbReference type="SAM" id="Phobius"/>
    </source>
</evidence>
<dbReference type="InterPro" id="IPR050174">
    <property type="entry name" value="Protocadherin/Cadherin-CA"/>
</dbReference>
<dbReference type="Pfam" id="PF00028">
    <property type="entry name" value="Cadherin"/>
    <property type="match status" value="6"/>
</dbReference>
<keyword evidence="4 9" id="KW-0106">Calcium</keyword>
<evidence type="ECO:0000256" key="8">
    <source>
        <dbReference type="ARBA" id="ARBA00023180"/>
    </source>
</evidence>
<feature type="transmembrane region" description="Helical" evidence="11">
    <location>
        <begin position="810"/>
        <end position="839"/>
    </location>
</feature>
<feature type="compositionally biased region" description="Basic and acidic residues" evidence="10">
    <location>
        <begin position="967"/>
        <end position="979"/>
    </location>
</feature>
<dbReference type="Gene3D" id="2.60.40.60">
    <property type="entry name" value="Cadherins"/>
    <property type="match status" value="7"/>
</dbReference>
<dbReference type="InterPro" id="IPR015919">
    <property type="entry name" value="Cadherin-like_sf"/>
</dbReference>
<accession>A0ABM0H0C2</accession>
<evidence type="ECO:0000256" key="9">
    <source>
        <dbReference type="PROSITE-ProRule" id="PRU00043"/>
    </source>
</evidence>
<evidence type="ECO:0000313" key="14">
    <source>
        <dbReference type="RefSeq" id="XP_002741390.1"/>
    </source>
</evidence>
<evidence type="ECO:0000256" key="3">
    <source>
        <dbReference type="ARBA" id="ARBA00022737"/>
    </source>
</evidence>
<feature type="region of interest" description="Disordered" evidence="10">
    <location>
        <begin position="1143"/>
        <end position="1197"/>
    </location>
</feature>
<dbReference type="InterPro" id="IPR013164">
    <property type="entry name" value="Cadherin_N"/>
</dbReference>
<feature type="compositionally biased region" description="Polar residues" evidence="10">
    <location>
        <begin position="1169"/>
        <end position="1179"/>
    </location>
</feature>
<feature type="domain" description="Cadherin" evidence="12">
    <location>
        <begin position="377"/>
        <end position="476"/>
    </location>
</feature>
<sequence>MDKMHSFLRTVAVRLVLFVLICIGKSLTTAWEIEYSIFEEQPPGIPVGNLISDLGIEEAGMLGAYDFRFFQPPNGNGSFLQVGGRSGVLTTTQTVDRERLCANVERCIHEVIITFQHQSVEFVKIRIEVLDLNDHAPTFPQNIIWIDISETTAIGSTFPQGGSLFAVDPDAGNNTVQLYELYNSYSDTFGLNAYYSIVEEAIVAEIVVLTTLDREETSFYELVLVAKDFGNPIRSGSALINVSLIDENDHIPDFQQNTYHVEVSENMADVVEFLVVHAVDLDDGVNGQVVYSFSPRTPPYIQELFAIDSVSGAMKTLQSLDYEAQQHFQIIIQATDLGPSPTPTYATVIIDVADLNDNFPVISLSSTSAVGTNQALVSEAVSPNYEVAYVTISDADSGLNGQMTLQLINSNNDFVLKEIYTNELYILTVGQHSLDREIIAEYNLTLQATDAGDDPKSSRAYFFVKLADINDNFPVFSKRVYTAQIPENNIVGAYITKVTALDPDLDANGQVEYVLWNYHHEFDINIITGEITAKKLLDYEERSFYNINVTACDHGTVQQCSDATVRLFILDQNDHAPFFSQNSYTFSVSENLPPDTSIGKIRASDLDTGENSRLIYSLLGEHSQQFRINHRTGDVFTQVSFNYESETQCDLVVMVTDHGTPARTDSATVHVAIIDQNDNKPVIIYPQGYNIIYVPLSAKPGLAVMTIQAADADDGQNGELRYYITDGNIFDLFQISETTGEIYTAKNLEENLVGLHKITVKVEDQGVDKQSVSLRLNVIISDLPFNHSLVNYTNIGNLTEVLPPAKIQTFFLFTVSGIAILVLGSLILVLVIVVVIIIVRCRTNEKAVRTYNFRREESLFNTSKSTSRTATPQNVANTVDAYLAMQSPDVTCVTPGLMHAGSFDKHSGMGSSVMIQNMYNDNSESIRSSHSGIMPMSDTDAEVDQLLSFPTKHQQDQQDEIASYDSGRGESDRDAREHNSANGLASNSQKDHKETDDALEDTSYMASPRCTVECKTLGHSDQCWMPPQEPNPRQHRIPVDIPDNYLASYNCDDRGMASPTYSDSDSSPDYELENGVQWPIASFTSFGYDPPKPAASNTNFDRQGSARLRHHLFSEPLTPITEHPAESLTELLEGAQELERQKKNDLHSQMSLGDHLSSRSSSTSSGNSYVNRNPPNDSAMNRAAHRQSPKSFSDYSCTMSESSLSEGEFEIDSYPRKNVVNLLDNQRETAITDDGEHCDAAQLVKHIDSLFFSDSTV</sequence>
<feature type="domain" description="Cadherin" evidence="12">
    <location>
        <begin position="580"/>
        <end position="683"/>
    </location>
</feature>
<dbReference type="Proteomes" id="UP000694865">
    <property type="component" value="Unplaced"/>
</dbReference>
<dbReference type="InterPro" id="IPR020894">
    <property type="entry name" value="Cadherin_CS"/>
</dbReference>
<dbReference type="SMART" id="SM00112">
    <property type="entry name" value="CA"/>
    <property type="match status" value="7"/>
</dbReference>
<keyword evidence="6 11" id="KW-1133">Transmembrane helix</keyword>
<gene>
    <name evidence="14" type="primary">LOC100372141</name>
</gene>
<feature type="domain" description="Cadherin" evidence="12">
    <location>
        <begin position="255"/>
        <end position="362"/>
    </location>
</feature>
<evidence type="ECO:0000259" key="12">
    <source>
        <dbReference type="PROSITE" id="PS50268"/>
    </source>
</evidence>
<dbReference type="SUPFAM" id="SSF49313">
    <property type="entry name" value="Cadherin-like"/>
    <property type="match status" value="7"/>
</dbReference>
<dbReference type="PROSITE" id="PS50268">
    <property type="entry name" value="CADHERIN_2"/>
    <property type="match status" value="7"/>
</dbReference>
<dbReference type="PRINTS" id="PR00205">
    <property type="entry name" value="CADHERIN"/>
</dbReference>
<dbReference type="PANTHER" id="PTHR24028:SF146">
    <property type="entry name" value="CADHERIN 96CB, ISOFORM D-RELATED"/>
    <property type="match status" value="1"/>
</dbReference>
<evidence type="ECO:0000256" key="6">
    <source>
        <dbReference type="ARBA" id="ARBA00022989"/>
    </source>
</evidence>
<organism evidence="13 14">
    <name type="scientific">Saccoglossus kowalevskii</name>
    <name type="common">Acorn worm</name>
    <dbReference type="NCBI Taxonomy" id="10224"/>
    <lineage>
        <taxon>Eukaryota</taxon>
        <taxon>Metazoa</taxon>
        <taxon>Hemichordata</taxon>
        <taxon>Enteropneusta</taxon>
        <taxon>Harrimaniidae</taxon>
        <taxon>Saccoglossus</taxon>
    </lineage>
</organism>
<feature type="region of interest" description="Disordered" evidence="10">
    <location>
        <begin position="949"/>
        <end position="1002"/>
    </location>
</feature>
<dbReference type="GeneID" id="100372141"/>
<name>A0ABM0H0C2_SACKO</name>